<dbReference type="NCBIfam" id="TIGR04274">
    <property type="entry name" value="hypoxanDNAglyco"/>
    <property type="match status" value="1"/>
</dbReference>
<evidence type="ECO:0000313" key="5">
    <source>
        <dbReference type="EMBL" id="MBO8427531.1"/>
    </source>
</evidence>
<dbReference type="GO" id="GO:0008887">
    <property type="term" value="F:glycerate kinase activity"/>
    <property type="evidence" value="ECO:0007669"/>
    <property type="project" value="InterPro"/>
</dbReference>
<dbReference type="Pfam" id="PF02595">
    <property type="entry name" value="Gly_kinase"/>
    <property type="match status" value="1"/>
</dbReference>
<proteinExistence type="inferred from homology"/>
<gene>
    <name evidence="5" type="ORF">IAC58_03130</name>
</gene>
<dbReference type="Proteomes" id="UP000823613">
    <property type="component" value="Unassembled WGS sequence"/>
</dbReference>
<reference evidence="5" key="1">
    <citation type="submission" date="2020-10" db="EMBL/GenBank/DDBJ databases">
        <authorList>
            <person name="Gilroy R."/>
        </authorList>
    </citation>
    <scope>NUCLEOTIDE SEQUENCE</scope>
    <source>
        <strain evidence="5">11159</strain>
    </source>
</reference>
<dbReference type="InterPro" id="IPR036129">
    <property type="entry name" value="Glycerate_kinase_sf"/>
</dbReference>
<organism evidence="5 6">
    <name type="scientific">Candidatus Onthovivens merdipullorum</name>
    <dbReference type="NCBI Taxonomy" id="2840889"/>
    <lineage>
        <taxon>Bacteria</taxon>
        <taxon>Bacillati</taxon>
        <taxon>Bacillota</taxon>
        <taxon>Bacilli</taxon>
        <taxon>Bacillales</taxon>
        <taxon>Candidatus Onthovivens</taxon>
    </lineage>
</organism>
<dbReference type="Gene3D" id="3.90.1510.10">
    <property type="entry name" value="Glycerate kinase, domain 2"/>
    <property type="match status" value="1"/>
</dbReference>
<dbReference type="InterPro" id="IPR026353">
    <property type="entry name" value="Hypoxan-DNA_Glyclase"/>
</dbReference>
<dbReference type="InterPro" id="IPR004381">
    <property type="entry name" value="Glycerate_kinase"/>
</dbReference>
<dbReference type="GO" id="GO:0033958">
    <property type="term" value="F:DNA-deoxyinosine glycosylase activity"/>
    <property type="evidence" value="ECO:0007669"/>
    <property type="project" value="UniProtKB-EC"/>
</dbReference>
<dbReference type="PANTHER" id="PTHR21599:SF0">
    <property type="entry name" value="GLYCERATE KINASE"/>
    <property type="match status" value="1"/>
</dbReference>
<comment type="caution">
    <text evidence="5">The sequence shown here is derived from an EMBL/GenBank/DDBJ whole genome shotgun (WGS) entry which is preliminary data.</text>
</comment>
<dbReference type="PANTHER" id="PTHR21599">
    <property type="entry name" value="GLYCERATE KINASE"/>
    <property type="match status" value="1"/>
</dbReference>
<dbReference type="EC" id="3.2.2.15" evidence="5"/>
<dbReference type="EMBL" id="JADIMY010000066">
    <property type="protein sequence ID" value="MBO8427531.1"/>
    <property type="molecule type" value="Genomic_DNA"/>
</dbReference>
<evidence type="ECO:0000313" key="6">
    <source>
        <dbReference type="Proteomes" id="UP000823613"/>
    </source>
</evidence>
<name>A0A9D9DJD5_9BACL</name>
<keyword evidence="3" id="KW-0418">Kinase</keyword>
<comment type="similarity">
    <text evidence="1">Belongs to the glycerate kinase type-1 family.</text>
</comment>
<keyword evidence="5" id="KW-0378">Hydrolase</keyword>
<dbReference type="InterPro" id="IPR036895">
    <property type="entry name" value="Uracil-DNA_glycosylase-like_sf"/>
</dbReference>
<evidence type="ECO:0000259" key="4">
    <source>
        <dbReference type="Pfam" id="PF03167"/>
    </source>
</evidence>
<dbReference type="InterPro" id="IPR005122">
    <property type="entry name" value="Uracil-DNA_glycosylase-like"/>
</dbReference>
<protein>
    <submittedName>
        <fullName evidence="5">DNA-deoxyinosine glycosylase</fullName>
        <ecNumber evidence="5">3.2.2.15</ecNumber>
    </submittedName>
</protein>
<keyword evidence="5" id="KW-0326">Glycosidase</keyword>
<dbReference type="CDD" id="cd10032">
    <property type="entry name" value="UDG-F6_HDG"/>
    <property type="match status" value="1"/>
</dbReference>
<dbReference type="Gene3D" id="3.40.50.10350">
    <property type="entry name" value="Glycerate kinase, domain 1"/>
    <property type="match status" value="1"/>
</dbReference>
<dbReference type="Gene3D" id="3.40.470.10">
    <property type="entry name" value="Uracil-DNA glycosylase-like domain"/>
    <property type="match status" value="1"/>
</dbReference>
<evidence type="ECO:0000256" key="1">
    <source>
        <dbReference type="ARBA" id="ARBA00006284"/>
    </source>
</evidence>
<dbReference type="InterPro" id="IPR018197">
    <property type="entry name" value="Glycerate_kinase_RE-like"/>
</dbReference>
<dbReference type="NCBIfam" id="TIGR00045">
    <property type="entry name" value="glycerate kinase"/>
    <property type="match status" value="1"/>
</dbReference>
<dbReference type="Pfam" id="PF03167">
    <property type="entry name" value="UDG"/>
    <property type="match status" value="1"/>
</dbReference>
<sequence>MKKFLVICDSFKGSLSSSKINLFLAKSLQNSDYFPMSDGGEGFLEAIKHLKEGKVIKRKFSDLLEHKRSVEIFIDQDNNAYFESSSLIGLNLIKTSSIFDRTSFGLGEVLIYLNTLNIKSLYIGLGGSGTSELGIGLLYALGAKFYFKEIEIVKPKISDLDYITKIDLTNIIKLNYQINLVTDVDSPLLGKFGANKFFAKQKGASPLDITRLEKLFNKFLAIVSTKLTNLEDTKGDGAVGGIGFSLKHLLNAKYIEGSEFMLDLISYDKIITNYEYIITGEGSFDIQSFHNKLVGKIISKTPKEKLIIISGINKTKYKKHIYSIYKTYTNDLNDATKNPLKYLAKIVKKIKVDFNIVNKVSHTFPIFINDDSNILILGSFPSVKSREENFYYMNPYNRFYKVLAVVYNEVEPLSLLNKNKFLSKHKIALYDVIEECEIDGSKDDTIKNEVVIDLDSIMNKYHIKKILLNGSKAFSVFKKYFFKYLPIAYSLPSTSPLNINYSVEKLIELYKNALI</sequence>
<dbReference type="SUPFAM" id="SSF110738">
    <property type="entry name" value="Glycerate kinase I"/>
    <property type="match status" value="1"/>
</dbReference>
<dbReference type="SUPFAM" id="SSF52141">
    <property type="entry name" value="Uracil-DNA glycosylase-like"/>
    <property type="match status" value="1"/>
</dbReference>
<keyword evidence="2" id="KW-0808">Transferase</keyword>
<accession>A0A9D9DJD5</accession>
<feature type="domain" description="Uracil-DNA glycosylase-like" evidence="4">
    <location>
        <begin position="367"/>
        <end position="503"/>
    </location>
</feature>
<dbReference type="AlphaFoldDB" id="A0A9D9DJD5"/>
<evidence type="ECO:0000256" key="3">
    <source>
        <dbReference type="ARBA" id="ARBA00022777"/>
    </source>
</evidence>
<dbReference type="GO" id="GO:0031388">
    <property type="term" value="P:organic acid phosphorylation"/>
    <property type="evidence" value="ECO:0007669"/>
    <property type="project" value="InterPro"/>
</dbReference>
<evidence type="ECO:0000256" key="2">
    <source>
        <dbReference type="ARBA" id="ARBA00022679"/>
    </source>
</evidence>
<reference evidence="5" key="2">
    <citation type="journal article" date="2021" name="PeerJ">
        <title>Extensive microbial diversity within the chicken gut microbiome revealed by metagenomics and culture.</title>
        <authorList>
            <person name="Gilroy R."/>
            <person name="Ravi A."/>
            <person name="Getino M."/>
            <person name="Pursley I."/>
            <person name="Horton D.L."/>
            <person name="Alikhan N.F."/>
            <person name="Baker D."/>
            <person name="Gharbi K."/>
            <person name="Hall N."/>
            <person name="Watson M."/>
            <person name="Adriaenssens E.M."/>
            <person name="Foster-Nyarko E."/>
            <person name="Jarju S."/>
            <person name="Secka A."/>
            <person name="Antonio M."/>
            <person name="Oren A."/>
            <person name="Chaudhuri R.R."/>
            <person name="La Ragione R."/>
            <person name="Hildebrand F."/>
            <person name="Pallen M.J."/>
        </authorList>
    </citation>
    <scope>NUCLEOTIDE SEQUENCE</scope>
    <source>
        <strain evidence="5">11159</strain>
    </source>
</reference>
<dbReference type="InterPro" id="IPR018193">
    <property type="entry name" value="Glyc_kinase_flavodox-like_fold"/>
</dbReference>